<protein>
    <submittedName>
        <fullName evidence="2">Uncharacterized protein</fullName>
    </submittedName>
</protein>
<organism evidence="2 3">
    <name type="scientific">Klebsiella phage vB_KleM_RaK2</name>
    <dbReference type="NCBI Taxonomy" id="1147094"/>
    <lineage>
        <taxon>Viruses</taxon>
        <taxon>Duplodnaviria</taxon>
        <taxon>Heunggongvirae</taxon>
        <taxon>Uroviricota</taxon>
        <taxon>Caudoviricetes</taxon>
        <taxon>Alcyoneusvirus</taxon>
        <taxon>Alcyoneusvirus RaK2</taxon>
    </lineage>
</organism>
<evidence type="ECO:0000256" key="1">
    <source>
        <dbReference type="SAM" id="Phobius"/>
    </source>
</evidence>
<evidence type="ECO:0000313" key="2">
    <source>
        <dbReference type="EMBL" id="AFA44295.1"/>
    </source>
</evidence>
<dbReference type="RefSeq" id="YP_007007177.1">
    <property type="nucleotide sequence ID" value="NC_019526.1"/>
</dbReference>
<keyword evidence="3" id="KW-1185">Reference proteome</keyword>
<dbReference type="GeneID" id="14012610"/>
<name>H6X3H9_9CAUD</name>
<sequence length="75" mass="8592">MKIIKNIFTRVGEGIVESFSFMFGTACNLIAVLWFSLALHFVPVWFIATVIIVILLVVIYFTYKDELDSIKESDD</sequence>
<proteinExistence type="predicted"/>
<accession>H6X3H9</accession>
<feature type="transmembrane region" description="Helical" evidence="1">
    <location>
        <begin position="21"/>
        <end position="39"/>
    </location>
</feature>
<evidence type="ECO:0000313" key="3">
    <source>
        <dbReference type="Proteomes" id="UP000007524"/>
    </source>
</evidence>
<dbReference type="Proteomes" id="UP000007524">
    <property type="component" value="Segment"/>
</dbReference>
<feature type="transmembrane region" description="Helical" evidence="1">
    <location>
        <begin position="45"/>
        <end position="63"/>
    </location>
</feature>
<reference evidence="2 3" key="1">
    <citation type="journal article" date="2012" name="J. Virol.">
        <title>Genome of Klebsiella sp.-Infecting Bacteriophage vB_KleM_RaK2.</title>
        <authorList>
            <person name="Simoliunas E."/>
            <person name="Kaliniene L."/>
            <person name="Truncaite L."/>
            <person name="Klausa V."/>
            <person name="Zajanckauskaite A."/>
            <person name="Meskys R."/>
        </authorList>
    </citation>
    <scope>NUCLEOTIDE SEQUENCE [LARGE SCALE GENOMIC DNA]</scope>
</reference>
<dbReference type="KEGG" id="vg:14012610"/>
<gene>
    <name evidence="2" type="ORF">RaK2_00022</name>
</gene>
<dbReference type="EMBL" id="JQ513383">
    <property type="protein sequence ID" value="AFA44295.1"/>
    <property type="molecule type" value="Genomic_DNA"/>
</dbReference>
<keyword evidence="1" id="KW-1133">Transmembrane helix</keyword>
<keyword evidence="1" id="KW-0472">Membrane</keyword>
<keyword evidence="1" id="KW-0812">Transmembrane</keyword>